<name>A0AA88I846_ARTSF</name>
<sequence length="142" mass="15895">MKDDRTGRHPTVVQLRKIPGEATSEHINKELQAHGAVLNIRRKVHSGDGVIQVYTGRATALISKNFKFEEDETISSIQVKRVTHVNVHLSSRSNNVKATADFIHNIIPRCVPISVYKILMGDFNDKDVQTIQGANLKKKVSE</sequence>
<accession>A0AA88I846</accession>
<organism evidence="1 2">
    <name type="scientific">Artemia franciscana</name>
    <name type="common">Brine shrimp</name>
    <name type="synonym">Artemia sanfranciscana</name>
    <dbReference type="NCBI Taxonomy" id="6661"/>
    <lineage>
        <taxon>Eukaryota</taxon>
        <taxon>Metazoa</taxon>
        <taxon>Ecdysozoa</taxon>
        <taxon>Arthropoda</taxon>
        <taxon>Crustacea</taxon>
        <taxon>Branchiopoda</taxon>
        <taxon>Anostraca</taxon>
        <taxon>Artemiidae</taxon>
        <taxon>Artemia</taxon>
    </lineage>
</organism>
<comment type="caution">
    <text evidence="1">The sequence shown here is derived from an EMBL/GenBank/DDBJ whole genome shotgun (WGS) entry which is preliminary data.</text>
</comment>
<proteinExistence type="predicted"/>
<keyword evidence="2" id="KW-1185">Reference proteome</keyword>
<evidence type="ECO:0000313" key="1">
    <source>
        <dbReference type="EMBL" id="KAK2725965.1"/>
    </source>
</evidence>
<protein>
    <submittedName>
        <fullName evidence="1">Uncharacterized protein</fullName>
    </submittedName>
</protein>
<dbReference type="EMBL" id="JAVRJZ010000002">
    <property type="protein sequence ID" value="KAK2725965.1"/>
    <property type="molecule type" value="Genomic_DNA"/>
</dbReference>
<reference evidence="1" key="1">
    <citation type="submission" date="2023-07" db="EMBL/GenBank/DDBJ databases">
        <title>Chromosome-level genome assembly of Artemia franciscana.</title>
        <authorList>
            <person name="Jo E."/>
        </authorList>
    </citation>
    <scope>NUCLEOTIDE SEQUENCE</scope>
    <source>
        <tissue evidence="1">Whole body</tissue>
    </source>
</reference>
<evidence type="ECO:0000313" key="2">
    <source>
        <dbReference type="Proteomes" id="UP001187531"/>
    </source>
</evidence>
<gene>
    <name evidence="1" type="ORF">QYM36_000442</name>
</gene>
<dbReference type="SUPFAM" id="SSF56219">
    <property type="entry name" value="DNase I-like"/>
    <property type="match status" value="1"/>
</dbReference>
<dbReference type="InterPro" id="IPR036691">
    <property type="entry name" value="Endo/exonu/phosph_ase_sf"/>
</dbReference>
<dbReference type="AlphaFoldDB" id="A0AA88I846"/>
<dbReference type="Proteomes" id="UP001187531">
    <property type="component" value="Unassembled WGS sequence"/>
</dbReference>